<evidence type="ECO:0000256" key="1">
    <source>
        <dbReference type="ARBA" id="ARBA00023002"/>
    </source>
</evidence>
<evidence type="ECO:0000313" key="4">
    <source>
        <dbReference type="Proteomes" id="UP000326837"/>
    </source>
</evidence>
<feature type="domain" description="Methylene-tetrahydromethanopterin dehydrogenase N-terminal" evidence="2">
    <location>
        <begin position="58"/>
        <end position="138"/>
    </location>
</feature>
<dbReference type="Pfam" id="PF09176">
    <property type="entry name" value="Mpt_N"/>
    <property type="match status" value="1"/>
</dbReference>
<accession>A0A5K7X943</accession>
<sequence>MWNGGGDAAPHSTFDIPHLKSLRRVVDPRLPVTSYQSLTSMSLKKILVCLDADPQPSVFDGVVAVDSGVDFLFRHGGVAAAQVRDLVYGAMFTRGPQELKNTAVFIGGSDVTVAEGLLKAATEAFFGPMRVSVMLDANGANTTAAAAVLAARRHVPLSGAIVTVLAGTGAVGRRVVRLLASEGARVRVASRKLTHAEGTCDKISRIVPGADLTAWTNENAMAAATAVEGAQAVIACGPPGVELLPKGYLAQAAGLQAAIDLNAVPAHGLGDVAPTDKATHHGAIVCYGALGVGGTKMKIHKAAIAKLFTRNDLVLDADEIYAIGKEL</sequence>
<dbReference type="Gene3D" id="3.40.50.10280">
    <property type="entry name" value="Methylene-tetrahydromethanopterin dehydrogenase, N-terminal domain"/>
    <property type="match status" value="1"/>
</dbReference>
<reference evidence="4" key="1">
    <citation type="submission" date="2019-10" db="EMBL/GenBank/DDBJ databases">
        <title>Lacipirellula parvula gen. nov., sp. nov., representing a lineage of planctomycetes widespread in freshwater anoxic habitats, and description of the family Lacipirellulaceae.</title>
        <authorList>
            <person name="Dedysh S.N."/>
            <person name="Kulichevskaya I.S."/>
            <person name="Beletsky A.V."/>
            <person name="Rakitin A.L."/>
            <person name="Mardanov A.V."/>
            <person name="Ivanova A.A."/>
            <person name="Saltykova V.X."/>
            <person name="Rijpstra W.I.C."/>
            <person name="Sinninghe Damste J.S."/>
            <person name="Ravin N.V."/>
        </authorList>
    </citation>
    <scope>NUCLEOTIDE SEQUENCE [LARGE SCALE GENOMIC DNA]</scope>
    <source>
        <strain evidence="4">PX69</strain>
    </source>
</reference>
<dbReference type="KEGG" id="lpav:PLANPX_0555"/>
<dbReference type="InterPro" id="IPR037089">
    <property type="entry name" value="Methyl-teptahyd_DH_N_sf"/>
</dbReference>
<dbReference type="SUPFAM" id="SSF53223">
    <property type="entry name" value="Aminoacid dehydrogenase-like, N-terminal domain"/>
    <property type="match status" value="1"/>
</dbReference>
<dbReference type="Gene3D" id="3.40.50.720">
    <property type="entry name" value="NAD(P)-binding Rossmann-like Domain"/>
    <property type="match status" value="1"/>
</dbReference>
<name>A0A5K7X943_9BACT</name>
<evidence type="ECO:0000259" key="2">
    <source>
        <dbReference type="Pfam" id="PF09176"/>
    </source>
</evidence>
<proteinExistence type="predicted"/>
<dbReference type="EC" id="1.5.98.1" evidence="3"/>
<gene>
    <name evidence="3" type="ORF">PLANPX_0555</name>
</gene>
<dbReference type="InterPro" id="IPR036291">
    <property type="entry name" value="NAD(P)-bd_dom_sf"/>
</dbReference>
<keyword evidence="1 3" id="KW-0560">Oxidoreductase</keyword>
<dbReference type="EMBL" id="AP021861">
    <property type="protein sequence ID" value="BBO30943.1"/>
    <property type="molecule type" value="Genomic_DNA"/>
</dbReference>
<dbReference type="GO" id="GO:0030268">
    <property type="term" value="F:methylenetetrahydromethanopterin dehydrogenase activity"/>
    <property type="evidence" value="ECO:0007669"/>
    <property type="project" value="UniProtKB-EC"/>
</dbReference>
<dbReference type="InterPro" id="IPR046346">
    <property type="entry name" value="Aminoacid_DH-like_N_sf"/>
</dbReference>
<evidence type="ECO:0000313" key="3">
    <source>
        <dbReference type="EMBL" id="BBO30943.1"/>
    </source>
</evidence>
<dbReference type="AlphaFoldDB" id="A0A5K7X943"/>
<dbReference type="SUPFAM" id="SSF51735">
    <property type="entry name" value="NAD(P)-binding Rossmann-fold domains"/>
    <property type="match status" value="1"/>
</dbReference>
<organism evidence="3 4">
    <name type="scientific">Lacipirellula parvula</name>
    <dbReference type="NCBI Taxonomy" id="2650471"/>
    <lineage>
        <taxon>Bacteria</taxon>
        <taxon>Pseudomonadati</taxon>
        <taxon>Planctomycetota</taxon>
        <taxon>Planctomycetia</taxon>
        <taxon>Pirellulales</taxon>
        <taxon>Lacipirellulaceae</taxon>
        <taxon>Lacipirellula</taxon>
    </lineage>
</organism>
<keyword evidence="4" id="KW-1185">Reference proteome</keyword>
<dbReference type="Proteomes" id="UP000326837">
    <property type="component" value="Chromosome"/>
</dbReference>
<protein>
    <submittedName>
        <fullName evidence="3">Methylene tetrahydromethanopterin dehydrogenase</fullName>
        <ecNumber evidence="3">1.5.98.1</ecNumber>
    </submittedName>
</protein>
<dbReference type="InterPro" id="IPR015259">
    <property type="entry name" value="Methyl-teptahyd_DH_N"/>
</dbReference>